<evidence type="ECO:0000313" key="3">
    <source>
        <dbReference type="Proteomes" id="UP000293874"/>
    </source>
</evidence>
<dbReference type="Gene3D" id="2.60.40.10">
    <property type="entry name" value="Immunoglobulins"/>
    <property type="match status" value="1"/>
</dbReference>
<dbReference type="AlphaFoldDB" id="A0A4V2F082"/>
<evidence type="ECO:0000256" key="1">
    <source>
        <dbReference type="SAM" id="SignalP"/>
    </source>
</evidence>
<dbReference type="OrthoDB" id="664547at2"/>
<name>A0A4V2F082_9BACT</name>
<comment type="caution">
    <text evidence="2">The sequence shown here is derived from an EMBL/GenBank/DDBJ whole genome shotgun (WGS) entry which is preliminary data.</text>
</comment>
<keyword evidence="3" id="KW-1185">Reference proteome</keyword>
<evidence type="ECO:0008006" key="4">
    <source>
        <dbReference type="Google" id="ProtNLM"/>
    </source>
</evidence>
<feature type="signal peptide" evidence="1">
    <location>
        <begin position="1"/>
        <end position="20"/>
    </location>
</feature>
<evidence type="ECO:0000313" key="2">
    <source>
        <dbReference type="EMBL" id="RZS69080.1"/>
    </source>
</evidence>
<gene>
    <name evidence="2" type="ORF">EV199_4905</name>
</gene>
<dbReference type="InterPro" id="IPR013783">
    <property type="entry name" value="Ig-like_fold"/>
</dbReference>
<dbReference type="Proteomes" id="UP000293874">
    <property type="component" value="Unassembled WGS sequence"/>
</dbReference>
<dbReference type="EMBL" id="SGXA01000003">
    <property type="protein sequence ID" value="RZS69080.1"/>
    <property type="molecule type" value="Genomic_DNA"/>
</dbReference>
<reference evidence="2 3" key="1">
    <citation type="submission" date="2019-02" db="EMBL/GenBank/DDBJ databases">
        <title>Genomic Encyclopedia of Type Strains, Phase IV (KMG-IV): sequencing the most valuable type-strain genomes for metagenomic binning, comparative biology and taxonomic classification.</title>
        <authorList>
            <person name="Goeker M."/>
        </authorList>
    </citation>
    <scope>NUCLEOTIDE SEQUENCE [LARGE SCALE GENOMIC DNA]</scope>
    <source>
        <strain evidence="2 3">DSM 18116</strain>
    </source>
</reference>
<organism evidence="2 3">
    <name type="scientific">Pseudobacter ginsenosidimutans</name>
    <dbReference type="NCBI Taxonomy" id="661488"/>
    <lineage>
        <taxon>Bacteria</taxon>
        <taxon>Pseudomonadati</taxon>
        <taxon>Bacteroidota</taxon>
        <taxon>Chitinophagia</taxon>
        <taxon>Chitinophagales</taxon>
        <taxon>Chitinophagaceae</taxon>
        <taxon>Pseudobacter</taxon>
    </lineage>
</organism>
<protein>
    <recommendedName>
        <fullName evidence="4">Secreted protein (Por secretion system target)</fullName>
    </recommendedName>
</protein>
<sequence length="453" mass="47409">MRIILFVTVLLCGASWQIQAQCPFPSGTPDGACTGTPLTDGSNINTGQIFSYSGAATTLNNVNLSGGTIQVCGTLTIQNLNFNGGAIVVMTGGSLTLPGVNLNAGSAITNHGTITINGSLNVGGTDGAFINYGTANINGTFGLSSTTADLVNASPTAVFNAPGQVVNLSGEMVNLGTFNVGVIDVNGGADVCLGPNSVVNTNGIINNDLDGFIVRPVGSNACIYYTGNALLNNDLTDEANLLVCQATGATTSGAGTFGAAIVTPNCTGCAVVLPVVLESFNALISGQQIRVLWKSSSEDNVEGYGLEQSADGNNFSQVAFVQANNRPSSYQYTLPLQAAVYFRLRMQDRDGRYQHSKIIYVRSDDASQDKIRMLCSPCSGNQLPVRLITREAQQGKLIISNFSGQVLSQVTVKLEAGQQDIMVPVNGMAAGLYTLRFVGSRYNIGPVRWMKGR</sequence>
<accession>A0A4V2F082</accession>
<dbReference type="RefSeq" id="WP_130543448.1">
    <property type="nucleotide sequence ID" value="NZ_CP042431.1"/>
</dbReference>
<keyword evidence="1" id="KW-0732">Signal</keyword>
<feature type="chain" id="PRO_5020479256" description="Secreted protein (Por secretion system target)" evidence="1">
    <location>
        <begin position="21"/>
        <end position="453"/>
    </location>
</feature>
<proteinExistence type="predicted"/>